<dbReference type="AlphaFoldDB" id="A0A136IZ96"/>
<evidence type="ECO:0000313" key="4">
    <source>
        <dbReference type="Proteomes" id="UP000070501"/>
    </source>
</evidence>
<dbReference type="InterPro" id="IPR002227">
    <property type="entry name" value="Tyrosinase_Cu-bd"/>
</dbReference>
<dbReference type="Proteomes" id="UP000070501">
    <property type="component" value="Unassembled WGS sequence"/>
</dbReference>
<dbReference type="Pfam" id="PF00264">
    <property type="entry name" value="Tyrosinase"/>
    <property type="match status" value="1"/>
</dbReference>
<dbReference type="PANTHER" id="PTHR11474:SF116">
    <property type="entry name" value="TYROSINASE"/>
    <property type="match status" value="1"/>
</dbReference>
<name>A0A136IZ96_9PEZI</name>
<dbReference type="InterPro" id="IPR008922">
    <property type="entry name" value="Di-copper_centre_dom_sf"/>
</dbReference>
<feature type="non-terminal residue" evidence="3">
    <location>
        <position position="281"/>
    </location>
</feature>
<proteinExistence type="predicted"/>
<dbReference type="InParanoid" id="A0A136IZ96"/>
<dbReference type="PANTHER" id="PTHR11474">
    <property type="entry name" value="TYROSINASE FAMILY MEMBER"/>
    <property type="match status" value="1"/>
</dbReference>
<protein>
    <recommendedName>
        <fullName evidence="2">Tyrosinase copper-binding domain-containing protein</fullName>
    </recommendedName>
</protein>
<evidence type="ECO:0000256" key="1">
    <source>
        <dbReference type="ARBA" id="ARBA00022723"/>
    </source>
</evidence>
<dbReference type="InterPro" id="IPR050316">
    <property type="entry name" value="Tyrosinase/Hemocyanin"/>
</dbReference>
<sequence length="281" mass="31259">CANPFRRVEWRNMADADKTSFVNAITCLMDAPARGLAPPATNRYEELVWVHQQMTPQIHSAGIFLPWHRYYLWTFSRMLREECGYTAPFPWWNEVRDSGNFAASGLFTDQWFGALPPTNNGQGTCITNGAFGGRTLHIGPGSQNMERCLSRGEDSGITANVNQNFENQCNGQAAYADMERCSEFGPHGHGHNGIGPVMAEVSASPSDPVFFMHHSYVDHMWYSWQRSDPSRVMAVGGCAAPGDNCAPLTLDTVLSSRGLRPDITVREMMDTSAETLCYVYD</sequence>
<dbReference type="EMBL" id="KQ964253">
    <property type="protein sequence ID" value="KXJ90252.1"/>
    <property type="molecule type" value="Genomic_DNA"/>
</dbReference>
<dbReference type="OrthoDB" id="6132182at2759"/>
<dbReference type="GO" id="GO:0046872">
    <property type="term" value="F:metal ion binding"/>
    <property type="evidence" value="ECO:0007669"/>
    <property type="project" value="UniProtKB-KW"/>
</dbReference>
<accession>A0A136IZ96</accession>
<keyword evidence="1" id="KW-0479">Metal-binding</keyword>
<reference evidence="4" key="1">
    <citation type="submission" date="2016-02" db="EMBL/GenBank/DDBJ databases">
        <title>Draft genome sequence of Microdochium bolleyi, a fungal endophyte of beachgrass.</title>
        <authorList>
            <consortium name="DOE Joint Genome Institute"/>
            <person name="David A.S."/>
            <person name="May G."/>
            <person name="Haridas S."/>
            <person name="Lim J."/>
            <person name="Wang M."/>
            <person name="Labutti K."/>
            <person name="Lipzen A."/>
            <person name="Barry K."/>
            <person name="Grigoriev I.V."/>
        </authorList>
    </citation>
    <scope>NUCLEOTIDE SEQUENCE [LARGE SCALE GENOMIC DNA]</scope>
    <source>
        <strain evidence="4">J235TASD1</strain>
    </source>
</reference>
<dbReference type="GO" id="GO:0016491">
    <property type="term" value="F:oxidoreductase activity"/>
    <property type="evidence" value="ECO:0007669"/>
    <property type="project" value="InterPro"/>
</dbReference>
<feature type="domain" description="Tyrosinase copper-binding" evidence="2">
    <location>
        <begin position="207"/>
        <end position="218"/>
    </location>
</feature>
<dbReference type="SUPFAM" id="SSF48056">
    <property type="entry name" value="Di-copper centre-containing domain"/>
    <property type="match status" value="1"/>
</dbReference>
<keyword evidence="4" id="KW-1185">Reference proteome</keyword>
<evidence type="ECO:0000259" key="2">
    <source>
        <dbReference type="PROSITE" id="PS00498"/>
    </source>
</evidence>
<evidence type="ECO:0000313" key="3">
    <source>
        <dbReference type="EMBL" id="KXJ90252.1"/>
    </source>
</evidence>
<organism evidence="3 4">
    <name type="scientific">Microdochium bolleyi</name>
    <dbReference type="NCBI Taxonomy" id="196109"/>
    <lineage>
        <taxon>Eukaryota</taxon>
        <taxon>Fungi</taxon>
        <taxon>Dikarya</taxon>
        <taxon>Ascomycota</taxon>
        <taxon>Pezizomycotina</taxon>
        <taxon>Sordariomycetes</taxon>
        <taxon>Xylariomycetidae</taxon>
        <taxon>Xylariales</taxon>
        <taxon>Microdochiaceae</taxon>
        <taxon>Microdochium</taxon>
    </lineage>
</organism>
<gene>
    <name evidence="3" type="ORF">Micbo1qcDRAFT_110944</name>
</gene>
<dbReference type="Gene3D" id="1.10.1280.10">
    <property type="entry name" value="Di-copper center containing domain from catechol oxidase"/>
    <property type="match status" value="1"/>
</dbReference>
<dbReference type="PROSITE" id="PS00498">
    <property type="entry name" value="TYROSINASE_2"/>
    <property type="match status" value="1"/>
</dbReference>
<dbReference type="STRING" id="196109.A0A136IZ96"/>
<dbReference type="PRINTS" id="PR00092">
    <property type="entry name" value="TYROSINASE"/>
</dbReference>
<feature type="non-terminal residue" evidence="3">
    <location>
        <position position="1"/>
    </location>
</feature>